<dbReference type="PROSITE" id="PS00237">
    <property type="entry name" value="G_PROTEIN_RECEP_F1_1"/>
    <property type="match status" value="1"/>
</dbReference>
<keyword evidence="3 11" id="KW-0812">Transmembrane</keyword>
<dbReference type="SMART" id="SM01381">
    <property type="entry name" value="7TM_GPCR_Srsx"/>
    <property type="match status" value="1"/>
</dbReference>
<proteinExistence type="predicted"/>
<dbReference type="EMBL" id="MRZV01000473">
    <property type="protein sequence ID" value="PIK49275.1"/>
    <property type="molecule type" value="Genomic_DNA"/>
</dbReference>
<comment type="subcellular location">
    <subcellularLocation>
        <location evidence="1">Cell membrane</location>
        <topology evidence="1">Multi-pass membrane protein</topology>
    </subcellularLocation>
</comment>
<keyword evidence="14" id="KW-1185">Reference proteome</keyword>
<evidence type="ECO:0000256" key="5">
    <source>
        <dbReference type="ARBA" id="ARBA00023040"/>
    </source>
</evidence>
<dbReference type="STRING" id="307972.A0A2G8KMT5"/>
<dbReference type="GO" id="GO:0001609">
    <property type="term" value="F:G protein-coupled adenosine receptor activity"/>
    <property type="evidence" value="ECO:0007669"/>
    <property type="project" value="InterPro"/>
</dbReference>
<dbReference type="Proteomes" id="UP000230750">
    <property type="component" value="Unassembled WGS sequence"/>
</dbReference>
<feature type="transmembrane region" description="Helical" evidence="11">
    <location>
        <begin position="271"/>
        <end position="294"/>
    </location>
</feature>
<feature type="transmembrane region" description="Helical" evidence="11">
    <location>
        <begin position="240"/>
        <end position="265"/>
    </location>
</feature>
<evidence type="ECO:0000256" key="7">
    <source>
        <dbReference type="ARBA" id="ARBA00023157"/>
    </source>
</evidence>
<feature type="transmembrane region" description="Helical" evidence="11">
    <location>
        <begin position="177"/>
        <end position="198"/>
    </location>
</feature>
<evidence type="ECO:0000256" key="10">
    <source>
        <dbReference type="ARBA" id="ARBA00023224"/>
    </source>
</evidence>
<evidence type="ECO:0000313" key="14">
    <source>
        <dbReference type="Proteomes" id="UP000230750"/>
    </source>
</evidence>
<dbReference type="PRINTS" id="PR00237">
    <property type="entry name" value="GPCRRHODOPSN"/>
</dbReference>
<protein>
    <recommendedName>
        <fullName evidence="12">G-protein coupled receptors family 1 profile domain-containing protein</fullName>
    </recommendedName>
</protein>
<evidence type="ECO:0000256" key="9">
    <source>
        <dbReference type="ARBA" id="ARBA00023180"/>
    </source>
</evidence>
<keyword evidence="5" id="KW-0297">G-protein coupled receptor</keyword>
<keyword evidence="6 11" id="KW-0472">Membrane</keyword>
<reference evidence="13 14" key="1">
    <citation type="journal article" date="2017" name="PLoS Biol.">
        <title>The sea cucumber genome provides insights into morphological evolution and visceral regeneration.</title>
        <authorList>
            <person name="Zhang X."/>
            <person name="Sun L."/>
            <person name="Yuan J."/>
            <person name="Sun Y."/>
            <person name="Gao Y."/>
            <person name="Zhang L."/>
            <person name="Li S."/>
            <person name="Dai H."/>
            <person name="Hamel J.F."/>
            <person name="Liu C."/>
            <person name="Yu Y."/>
            <person name="Liu S."/>
            <person name="Lin W."/>
            <person name="Guo K."/>
            <person name="Jin S."/>
            <person name="Xu P."/>
            <person name="Storey K.B."/>
            <person name="Huan P."/>
            <person name="Zhang T."/>
            <person name="Zhou Y."/>
            <person name="Zhang J."/>
            <person name="Lin C."/>
            <person name="Li X."/>
            <person name="Xing L."/>
            <person name="Huo D."/>
            <person name="Sun M."/>
            <person name="Wang L."/>
            <person name="Mercier A."/>
            <person name="Li F."/>
            <person name="Yang H."/>
            <person name="Xiang J."/>
        </authorList>
    </citation>
    <scope>NUCLEOTIDE SEQUENCE [LARGE SCALE GENOMIC DNA]</scope>
    <source>
        <strain evidence="13">Shaxun</strain>
        <tissue evidence="13">Muscle</tissue>
    </source>
</reference>
<keyword evidence="4 11" id="KW-1133">Transmembrane helix</keyword>
<feature type="transmembrane region" description="Helical" evidence="11">
    <location>
        <begin position="56"/>
        <end position="80"/>
    </location>
</feature>
<name>A0A2G8KMT5_STIJA</name>
<feature type="transmembrane region" description="Helical" evidence="11">
    <location>
        <begin position="92"/>
        <end position="114"/>
    </location>
</feature>
<feature type="transmembrane region" description="Helical" evidence="11">
    <location>
        <begin position="135"/>
        <end position="157"/>
    </location>
</feature>
<dbReference type="PROSITE" id="PS50262">
    <property type="entry name" value="G_PROTEIN_RECEP_F1_2"/>
    <property type="match status" value="1"/>
</dbReference>
<dbReference type="OrthoDB" id="9445642at2759"/>
<dbReference type="PRINTS" id="PR00424">
    <property type="entry name" value="ADENOSINER"/>
</dbReference>
<sequence length="390" mass="44008">MGNESDDNASDEGGNDVYVILGLALEIPIAVAAVLGNLLVCWAVHYNRRLRNVTNYFIVSLAIADMMVGLFAIPFALLVNAKQPHNRFHLCLFMNSFVVFLTQSSIFCLVAIALDRYFAVTKPLRYRRVATGRRALLIILSTWVLAFFIGMVPLFGWHKDPTDVVQCEFMKVMDMNYMVYFNFFGTVLPPLIIISFVYHQIFQEVQKQVKAISQLVVGSENDTSKRLAELTFKEARAAKILAIVILIFALCWLPLHLLNAISVIVKVVPPYYLFLPAITLSHANSAMNPFIYAFSNREYRRTFRKLILRFTLCNILQDVGCTASSHTFEEESFQVPSHSVQNRNGLGHNTTMTATTVTPPLASPIAMKRLIDRSKSLPPHCQHRLLDGQS</sequence>
<dbReference type="SUPFAM" id="SSF81321">
    <property type="entry name" value="Family A G protein-coupled receptor-like"/>
    <property type="match status" value="1"/>
</dbReference>
<keyword evidence="8" id="KW-0675">Receptor</keyword>
<evidence type="ECO:0000313" key="13">
    <source>
        <dbReference type="EMBL" id="PIK49275.1"/>
    </source>
</evidence>
<dbReference type="AlphaFoldDB" id="A0A2G8KMT5"/>
<feature type="domain" description="G-protein coupled receptors family 1 profile" evidence="12">
    <location>
        <begin position="36"/>
        <end position="292"/>
    </location>
</feature>
<dbReference type="CDD" id="cd14968">
    <property type="entry name" value="7tmA_Adenosine_R"/>
    <property type="match status" value="1"/>
</dbReference>
<evidence type="ECO:0000256" key="8">
    <source>
        <dbReference type="ARBA" id="ARBA00023170"/>
    </source>
</evidence>
<evidence type="ECO:0000256" key="3">
    <source>
        <dbReference type="ARBA" id="ARBA00022692"/>
    </source>
</evidence>
<comment type="caution">
    <text evidence="13">The sequence shown here is derived from an EMBL/GenBank/DDBJ whole genome shotgun (WGS) entry which is preliminary data.</text>
</comment>
<keyword evidence="9" id="KW-0325">Glycoprotein</keyword>
<keyword evidence="2" id="KW-1003">Cell membrane</keyword>
<evidence type="ECO:0000256" key="6">
    <source>
        <dbReference type="ARBA" id="ARBA00023136"/>
    </source>
</evidence>
<evidence type="ECO:0000256" key="4">
    <source>
        <dbReference type="ARBA" id="ARBA00022989"/>
    </source>
</evidence>
<evidence type="ECO:0000256" key="2">
    <source>
        <dbReference type="ARBA" id="ARBA00022475"/>
    </source>
</evidence>
<evidence type="ECO:0000259" key="12">
    <source>
        <dbReference type="PROSITE" id="PS50262"/>
    </source>
</evidence>
<evidence type="ECO:0000256" key="1">
    <source>
        <dbReference type="ARBA" id="ARBA00004651"/>
    </source>
</evidence>
<dbReference type="InterPro" id="IPR000276">
    <property type="entry name" value="GPCR_Rhodpsn"/>
</dbReference>
<gene>
    <name evidence="13" type="ORF">BSL78_13840</name>
</gene>
<dbReference type="GO" id="GO:0005886">
    <property type="term" value="C:plasma membrane"/>
    <property type="evidence" value="ECO:0007669"/>
    <property type="project" value="UniProtKB-SubCell"/>
</dbReference>
<feature type="transmembrane region" description="Helical" evidence="11">
    <location>
        <begin position="20"/>
        <end position="44"/>
    </location>
</feature>
<evidence type="ECO:0000256" key="11">
    <source>
        <dbReference type="SAM" id="Phobius"/>
    </source>
</evidence>
<accession>A0A2G8KMT5</accession>
<keyword evidence="7" id="KW-1015">Disulfide bond</keyword>
<dbReference type="Gene3D" id="1.20.1070.10">
    <property type="entry name" value="Rhodopsin 7-helix transmembrane proteins"/>
    <property type="match status" value="1"/>
</dbReference>
<organism evidence="13 14">
    <name type="scientific">Stichopus japonicus</name>
    <name type="common">Sea cucumber</name>
    <dbReference type="NCBI Taxonomy" id="307972"/>
    <lineage>
        <taxon>Eukaryota</taxon>
        <taxon>Metazoa</taxon>
        <taxon>Echinodermata</taxon>
        <taxon>Eleutherozoa</taxon>
        <taxon>Echinozoa</taxon>
        <taxon>Holothuroidea</taxon>
        <taxon>Aspidochirotacea</taxon>
        <taxon>Aspidochirotida</taxon>
        <taxon>Stichopodidae</taxon>
        <taxon>Apostichopus</taxon>
    </lineage>
</organism>
<dbReference type="PANTHER" id="PTHR24246">
    <property type="entry name" value="OLFACTORY RECEPTOR AND ADENOSINE RECEPTOR"/>
    <property type="match status" value="1"/>
</dbReference>
<dbReference type="Pfam" id="PF00001">
    <property type="entry name" value="7tm_1"/>
    <property type="match status" value="1"/>
</dbReference>
<keyword evidence="10" id="KW-0807">Transducer</keyword>
<dbReference type="InterPro" id="IPR001634">
    <property type="entry name" value="Adenosn_rcpt"/>
</dbReference>
<dbReference type="InterPro" id="IPR017452">
    <property type="entry name" value="GPCR_Rhodpsn_7TM"/>
</dbReference>
<dbReference type="PANTHER" id="PTHR24246:SF27">
    <property type="entry name" value="ADENOSINE RECEPTOR, ISOFORM A"/>
    <property type="match status" value="1"/>
</dbReference>